<dbReference type="Pfam" id="PF00313">
    <property type="entry name" value="CSD"/>
    <property type="match status" value="1"/>
</dbReference>
<feature type="domain" description="CSD" evidence="2">
    <location>
        <begin position="53"/>
        <end position="122"/>
    </location>
</feature>
<feature type="region of interest" description="Disordered" evidence="1">
    <location>
        <begin position="1"/>
        <end position="39"/>
    </location>
</feature>
<feature type="compositionally biased region" description="Polar residues" evidence="1">
    <location>
        <begin position="1"/>
        <end position="16"/>
    </location>
</feature>
<organism evidence="3 4">
    <name type="scientific">Otolemur garnettii</name>
    <name type="common">Small-eared galago</name>
    <name type="synonym">Garnett's greater bushbaby</name>
    <dbReference type="NCBI Taxonomy" id="30611"/>
    <lineage>
        <taxon>Eukaryota</taxon>
        <taxon>Metazoa</taxon>
        <taxon>Chordata</taxon>
        <taxon>Craniata</taxon>
        <taxon>Vertebrata</taxon>
        <taxon>Euteleostomi</taxon>
        <taxon>Mammalia</taxon>
        <taxon>Eutheria</taxon>
        <taxon>Euarchontoglires</taxon>
        <taxon>Primates</taxon>
        <taxon>Strepsirrhini</taxon>
        <taxon>Lorisiformes</taxon>
        <taxon>Galagidae</taxon>
        <taxon>Otolemur</taxon>
    </lineage>
</organism>
<dbReference type="SUPFAM" id="SSF50249">
    <property type="entry name" value="Nucleic acid-binding proteins"/>
    <property type="match status" value="1"/>
</dbReference>
<feature type="region of interest" description="Disordered" evidence="1">
    <location>
        <begin position="168"/>
        <end position="204"/>
    </location>
</feature>
<evidence type="ECO:0000313" key="3">
    <source>
        <dbReference type="Ensembl" id="ENSOGAP00000019825.1"/>
    </source>
</evidence>
<protein>
    <recommendedName>
        <fullName evidence="2">CSD domain-containing protein</fullName>
    </recommendedName>
</protein>
<dbReference type="HOGENOM" id="CLU_063071_1_0_1"/>
<reference evidence="4" key="1">
    <citation type="submission" date="2011-03" db="EMBL/GenBank/DDBJ databases">
        <title>Version 3 of the genome sequence of Otolemur garnettii (Bushbaby).</title>
        <authorList>
            <consortium name="The Broad Institute Genome Sequencing Platform"/>
            <person name="Di Palma F."/>
            <person name="Johnson J."/>
            <person name="Lander E.S."/>
            <person name="Lindblad-Toh K."/>
            <person name="Jaffe D.B."/>
            <person name="Gnerre S."/>
            <person name="MacCallum I."/>
            <person name="Przybylski D."/>
            <person name="Ribeiro F.J."/>
            <person name="Burton J.N."/>
            <person name="Walker B.J."/>
            <person name="Sharpe T."/>
            <person name="Hall G."/>
        </authorList>
    </citation>
    <scope>NUCLEOTIDE SEQUENCE [LARGE SCALE GENOMIC DNA]</scope>
</reference>
<feature type="region of interest" description="Disordered" evidence="1">
    <location>
        <begin position="221"/>
        <end position="288"/>
    </location>
</feature>
<dbReference type="PRINTS" id="PR00050">
    <property type="entry name" value="COLDSHOCK"/>
</dbReference>
<reference evidence="3" key="3">
    <citation type="submission" date="2025-09" db="UniProtKB">
        <authorList>
            <consortium name="Ensembl"/>
        </authorList>
    </citation>
    <scope>IDENTIFICATION</scope>
</reference>
<accession>H0XUN3</accession>
<dbReference type="Gene3D" id="2.40.50.140">
    <property type="entry name" value="Nucleic acid-binding proteins"/>
    <property type="match status" value="1"/>
</dbReference>
<proteinExistence type="predicted"/>
<dbReference type="InterPro" id="IPR011129">
    <property type="entry name" value="CSD"/>
</dbReference>
<dbReference type="InParanoid" id="H0XUN3"/>
<name>H0XUN3_OTOGA</name>
<feature type="compositionally biased region" description="Low complexity" evidence="1">
    <location>
        <begin position="235"/>
        <end position="244"/>
    </location>
</feature>
<dbReference type="EMBL" id="AAQR03036186">
    <property type="status" value="NOT_ANNOTATED_CDS"/>
    <property type="molecule type" value="Genomic_DNA"/>
</dbReference>
<dbReference type="InterPro" id="IPR050181">
    <property type="entry name" value="Cold_shock_domain"/>
</dbReference>
<dbReference type="InterPro" id="IPR002059">
    <property type="entry name" value="CSP_DNA-bd"/>
</dbReference>
<dbReference type="PANTHER" id="PTHR11544">
    <property type="entry name" value="COLD SHOCK DOMAIN CONTAINING PROTEINS"/>
    <property type="match status" value="1"/>
</dbReference>
<dbReference type="InterPro" id="IPR012340">
    <property type="entry name" value="NA-bd_OB-fold"/>
</dbReference>
<dbReference type="eggNOG" id="KOG3070">
    <property type="taxonomic scope" value="Eukaryota"/>
</dbReference>
<dbReference type="GeneTree" id="ENSGT00940000153341"/>
<evidence type="ECO:0000256" key="1">
    <source>
        <dbReference type="SAM" id="MobiDB-lite"/>
    </source>
</evidence>
<dbReference type="SMART" id="SM00357">
    <property type="entry name" value="CSP"/>
    <property type="match status" value="1"/>
</dbReference>
<evidence type="ECO:0000313" key="4">
    <source>
        <dbReference type="Proteomes" id="UP000005225"/>
    </source>
</evidence>
<dbReference type="STRING" id="30611.ENSOGAP00000019825"/>
<dbReference type="GO" id="GO:0003676">
    <property type="term" value="F:nucleic acid binding"/>
    <property type="evidence" value="ECO:0007669"/>
    <property type="project" value="InterPro"/>
</dbReference>
<sequence length="288" mass="31699">AARPSEIQQPAASPTLSAGDIKPSTMDSGGRDQGPGLTSEVLASRDKKVITTKVWGTLKWLSVQNRCGLIERNDTKEDAFVHHIAITKSNPGKYPPRAGEGEAVGFYVAQGEKGAEAANVTGPGGVPALGSKYTTGHNHHRCCLCPRAPPCMRKRTQDERVLAPYHMWRPHPQHSTPPPMQNELMQGADNQGAGKQGGPGRQNMYRGYKLQFHRALLQRQPSEDGNEEEKENQEGETQQQPPQQWCRQNSNDQHRRPENPRPQEDKETEAANPPVENLSTLKAEQGGT</sequence>
<feature type="compositionally biased region" description="Basic and acidic residues" evidence="1">
    <location>
        <begin position="252"/>
        <end position="269"/>
    </location>
</feature>
<dbReference type="AlphaFoldDB" id="H0XUN3"/>
<dbReference type="PROSITE" id="PS51857">
    <property type="entry name" value="CSD_2"/>
    <property type="match status" value="1"/>
</dbReference>
<dbReference type="Ensembl" id="ENSOGAT00000033585.1">
    <property type="protein sequence ID" value="ENSOGAP00000019825.1"/>
    <property type="gene ID" value="ENSOGAG00000025792.1"/>
</dbReference>
<keyword evidence="4" id="KW-1185">Reference proteome</keyword>
<reference evidence="3" key="2">
    <citation type="submission" date="2025-08" db="UniProtKB">
        <authorList>
            <consortium name="Ensembl"/>
        </authorList>
    </citation>
    <scope>IDENTIFICATION</scope>
</reference>
<dbReference type="Proteomes" id="UP000005225">
    <property type="component" value="Unassembled WGS sequence"/>
</dbReference>
<evidence type="ECO:0000259" key="2">
    <source>
        <dbReference type="PROSITE" id="PS51857"/>
    </source>
</evidence>